<proteinExistence type="predicted"/>
<reference evidence="9 10" key="1">
    <citation type="submission" date="2017-05" db="EMBL/GenBank/DDBJ databases">
        <title>Vagococcus spp. assemblies.</title>
        <authorList>
            <person name="Gulvik C.A."/>
        </authorList>
    </citation>
    <scope>NUCLEOTIDE SEQUENCE [LARGE SCALE GENOMIC DNA]</scope>
    <source>
        <strain evidence="9 10">SS1994</strain>
    </source>
</reference>
<dbReference type="RefSeq" id="WP_125955529.1">
    <property type="nucleotide sequence ID" value="NZ_JAQEJV010000001.1"/>
</dbReference>
<keyword evidence="10" id="KW-1185">Reference proteome</keyword>
<evidence type="ECO:0000256" key="6">
    <source>
        <dbReference type="SAM" id="MobiDB-lite"/>
    </source>
</evidence>
<evidence type="ECO:0000256" key="2">
    <source>
        <dbReference type="ARBA" id="ARBA00022525"/>
    </source>
</evidence>
<feature type="compositionally biased region" description="Low complexity" evidence="6">
    <location>
        <begin position="792"/>
        <end position="814"/>
    </location>
</feature>
<dbReference type="OrthoDB" id="2193618at2"/>
<dbReference type="Gene3D" id="3.10.20.320">
    <property type="entry name" value="Putative peptidoglycan bound protein (lpxtg motif)"/>
    <property type="match status" value="6"/>
</dbReference>
<keyword evidence="2" id="KW-0964">Secreted</keyword>
<protein>
    <recommendedName>
        <fullName evidence="8">Gram-positive cocci surface proteins LPxTG domain-containing protein</fullName>
    </recommendedName>
</protein>
<keyword evidence="5" id="KW-0572">Peptidoglycan-anchor</keyword>
<feature type="region of interest" description="Disordered" evidence="6">
    <location>
        <begin position="777"/>
        <end position="826"/>
    </location>
</feature>
<dbReference type="InterPro" id="IPR019931">
    <property type="entry name" value="LPXTG_anchor"/>
</dbReference>
<keyword evidence="4" id="KW-0677">Repeat</keyword>
<name>A0A429ZR42_9ENTE</name>
<sequence length="860" mass="95145">MRRINKATVLLIFLCSAASGGSLIVHSKTSQQLNHNSPFIKDTLPLNTTLINNNSPSFRSGESLSTEIAPSTAWFSKTVFPGYEDEIDELNEESIVWDSTPFILKRNTKKAVFQPLCRIDYSTFANRTDLSKIKYTFTLNGPGTIDWNDVTLFREADHYQYPTTAITLTQESQNVYTYEIDISQIAQTVNSEDLFVFGLKVNNLDYDIETNLSFKTEVYYKSDPTIITVQPNINGISFAKENLQLNLPPEKKLCVGDTPPNYKDGASSSLDFQSQWWPSDFTGKTSDITIDSTQVDYNTPGTYQVNYSVTSETGETTVTKDLDVTIVDNSITINYQDEEGNILQTNTLPYQAKGTPFSEKSPAIPGYSLKNQSDKTIEGTFNCDAQTFNVTYKKDSVTPPPAIQYGKVTTLFIDENGNSIAAPVVDNGVVGTDYQTSPIDIEGYTLTSVPNNKTGKFSNENITVTYVYKKDVVTPPSVEYGQVTTVFVDENGHSIAAPVVDTGIVGTDYQTYPIEIDGYTLISVPNNEYGQFIDGTITVTYIYKANDVTPPINEYGQVTTFFVDEDGNSIAAPVVDTGIIGTNYQTSPIDIEGYTLISVPNNEIGQFINGNITVTYVYQKDETIPPSIEYGQVTTLFVDENGNSISKPIVETGIVGETYQTSPIDIEGYTLISVPNNEIGQFINGDITVTYVYQKDETIPPSIEYGQITTLFVDENGQSIAESIVETGIVGEDYQTHPIEINGYRLVSVPDNERGKFGNENINVTYVYERISDDSIIDDTKDDNDVEKNDENNVVNNQNIGNGKTDDTNTTTKDAILPSTNNTSKKLLPKTSEAKENKLVILGLMMSSITSLITVFRRQK</sequence>
<evidence type="ECO:0000259" key="8">
    <source>
        <dbReference type="PROSITE" id="PS50847"/>
    </source>
</evidence>
<evidence type="ECO:0000256" key="4">
    <source>
        <dbReference type="ARBA" id="ARBA00022737"/>
    </source>
</evidence>
<dbReference type="NCBIfam" id="TIGR01167">
    <property type="entry name" value="LPXTG_anchor"/>
    <property type="match status" value="1"/>
</dbReference>
<feature type="signal peptide" evidence="7">
    <location>
        <begin position="1"/>
        <end position="20"/>
    </location>
</feature>
<accession>A0A429ZR42</accession>
<feature type="chain" id="PRO_5039435751" description="Gram-positive cocci surface proteins LPxTG domain-containing protein" evidence="7">
    <location>
        <begin position="21"/>
        <end position="860"/>
    </location>
</feature>
<evidence type="ECO:0000256" key="1">
    <source>
        <dbReference type="ARBA" id="ARBA00022512"/>
    </source>
</evidence>
<evidence type="ECO:0000313" key="10">
    <source>
        <dbReference type="Proteomes" id="UP000288490"/>
    </source>
</evidence>
<dbReference type="AlphaFoldDB" id="A0A429ZR42"/>
<gene>
    <name evidence="9" type="ORF">CBF36_00120</name>
</gene>
<dbReference type="InterPro" id="IPR013783">
    <property type="entry name" value="Ig-like_fold"/>
</dbReference>
<keyword evidence="3 7" id="KW-0732">Signal</keyword>
<dbReference type="Pfam" id="PF06458">
    <property type="entry name" value="MucBP"/>
    <property type="match status" value="6"/>
</dbReference>
<comment type="caution">
    <text evidence="9">The sequence shown here is derived from an EMBL/GenBank/DDBJ whole genome shotgun (WGS) entry which is preliminary data.</text>
</comment>
<keyword evidence="1" id="KW-0134">Cell wall</keyword>
<feature type="domain" description="Gram-positive cocci surface proteins LPxTG" evidence="8">
    <location>
        <begin position="828"/>
        <end position="860"/>
    </location>
</feature>
<evidence type="ECO:0000313" key="9">
    <source>
        <dbReference type="EMBL" id="RST96173.1"/>
    </source>
</evidence>
<dbReference type="InterPro" id="IPR009459">
    <property type="entry name" value="MucBP_dom"/>
</dbReference>
<organism evidence="9 10">
    <name type="scientific">Vagococcus bubulae</name>
    <dbReference type="NCBI Taxonomy" id="1977868"/>
    <lineage>
        <taxon>Bacteria</taxon>
        <taxon>Bacillati</taxon>
        <taxon>Bacillota</taxon>
        <taxon>Bacilli</taxon>
        <taxon>Lactobacillales</taxon>
        <taxon>Enterococcaceae</taxon>
        <taxon>Vagococcus</taxon>
    </lineage>
</organism>
<dbReference type="Proteomes" id="UP000288490">
    <property type="component" value="Unassembled WGS sequence"/>
</dbReference>
<evidence type="ECO:0000256" key="7">
    <source>
        <dbReference type="SAM" id="SignalP"/>
    </source>
</evidence>
<dbReference type="EMBL" id="NGJT01000001">
    <property type="protein sequence ID" value="RST96173.1"/>
    <property type="molecule type" value="Genomic_DNA"/>
</dbReference>
<evidence type="ECO:0000256" key="5">
    <source>
        <dbReference type="ARBA" id="ARBA00023088"/>
    </source>
</evidence>
<dbReference type="Gene3D" id="2.60.40.10">
    <property type="entry name" value="Immunoglobulins"/>
    <property type="match status" value="1"/>
</dbReference>
<dbReference type="Pfam" id="PF00746">
    <property type="entry name" value="Gram_pos_anchor"/>
    <property type="match status" value="1"/>
</dbReference>
<evidence type="ECO:0000256" key="3">
    <source>
        <dbReference type="ARBA" id="ARBA00022729"/>
    </source>
</evidence>
<dbReference type="PROSITE" id="PS50847">
    <property type="entry name" value="GRAM_POS_ANCHORING"/>
    <property type="match status" value="1"/>
</dbReference>